<proteinExistence type="predicted"/>
<dbReference type="AlphaFoldDB" id="A0A1N7QBN5"/>
<organism evidence="1 2">
    <name type="scientific">Chryseobacterium gambrini</name>
    <dbReference type="NCBI Taxonomy" id="373672"/>
    <lineage>
        <taxon>Bacteria</taxon>
        <taxon>Pseudomonadati</taxon>
        <taxon>Bacteroidota</taxon>
        <taxon>Flavobacteriia</taxon>
        <taxon>Flavobacteriales</taxon>
        <taxon>Weeksellaceae</taxon>
        <taxon>Chryseobacterium group</taxon>
        <taxon>Chryseobacterium</taxon>
    </lineage>
</organism>
<dbReference type="OrthoDB" id="947646at2"/>
<dbReference type="Proteomes" id="UP000185781">
    <property type="component" value="Unassembled WGS sequence"/>
</dbReference>
<evidence type="ECO:0000313" key="1">
    <source>
        <dbReference type="EMBL" id="SIT20280.1"/>
    </source>
</evidence>
<dbReference type="EMBL" id="FTOV01000010">
    <property type="protein sequence ID" value="SIT20280.1"/>
    <property type="molecule type" value="Genomic_DNA"/>
</dbReference>
<sequence>MKPKQILGVPIQKKGGFHDTESTKQFGIVEIDSKFAILKERFFAINRWKEYCGNASTDFKHFDASGDFVDRFPKKGDFIRIDIPGPGMLQAEGYDWVEILHLTHTDTERSESYMMMCRPSKEPNKPKGYIEHFYTASATSNMVISKEGNFLKSGIYGRNESPNFKVPFWDKIRNFLIAFGGIFGFGKMQWKILADGLLDFE</sequence>
<dbReference type="STRING" id="373672.SAMN05421785_11088"/>
<gene>
    <name evidence="1" type="ORF">SAMN05421785_11088</name>
</gene>
<name>A0A1N7QBN5_9FLAO</name>
<reference evidence="1 2" key="1">
    <citation type="submission" date="2017-01" db="EMBL/GenBank/DDBJ databases">
        <authorList>
            <person name="Mah S.A."/>
            <person name="Swanson W.J."/>
            <person name="Moy G.W."/>
            <person name="Vacquier V.D."/>
        </authorList>
    </citation>
    <scope>NUCLEOTIDE SEQUENCE [LARGE SCALE GENOMIC DNA]</scope>
    <source>
        <strain evidence="1 2">DSM 18014</strain>
    </source>
</reference>
<dbReference type="RefSeq" id="WP_076394871.1">
    <property type="nucleotide sequence ID" value="NZ_FTOV01000010.1"/>
</dbReference>
<evidence type="ECO:0000313" key="2">
    <source>
        <dbReference type="Proteomes" id="UP000185781"/>
    </source>
</evidence>
<protein>
    <submittedName>
        <fullName evidence="1">Uncharacterized protein</fullName>
    </submittedName>
</protein>
<accession>A0A1N7QBN5</accession>